<dbReference type="Pfam" id="PF13796">
    <property type="entry name" value="Sensor"/>
    <property type="match status" value="1"/>
</dbReference>
<dbReference type="InterPro" id="IPR025828">
    <property type="entry name" value="Put_sensor_dom"/>
</dbReference>
<evidence type="ECO:0000256" key="1">
    <source>
        <dbReference type="SAM" id="Phobius"/>
    </source>
</evidence>
<dbReference type="EMBL" id="KE356561">
    <property type="protein sequence ID" value="ERG94425.1"/>
    <property type="molecule type" value="Genomic_DNA"/>
</dbReference>
<proteinExistence type="predicted"/>
<gene>
    <name evidence="3" type="ORF">J07HQW2_00859</name>
</gene>
<feature type="transmembrane region" description="Helical" evidence="1">
    <location>
        <begin position="155"/>
        <end position="174"/>
    </location>
</feature>
<dbReference type="eggNOG" id="arCOG03085">
    <property type="taxonomic scope" value="Archaea"/>
</dbReference>
<evidence type="ECO:0000313" key="3">
    <source>
        <dbReference type="EMBL" id="ERG94425.1"/>
    </source>
</evidence>
<dbReference type="AlphaFoldDB" id="U1NC11"/>
<feature type="domain" description="Putative sensor" evidence="2">
    <location>
        <begin position="57"/>
        <end position="237"/>
    </location>
</feature>
<sequence length="256" mass="27652">MAGDESHLTVSLMTTDLSLRQVFKLCVDMNSFGSTLPSNLPVIGVLVDIRTYKHLLYLVIALPAIFVYSALFSMIVLGIILSVVGIGFIILLAALFATRVVVRFERWLANRLLDTDLEEYGDVAGDTDGMLGSVKKYIEAGSTWRGVGFLSLKSFIAGFAFVPLFVLANGLPLLTAPLRYPLSTGFGEVNGEPVRWSIETLPEAFFAVAIGVAGIVITLHMANLSAYVTQQMTTALLGVGKSTEDDGNKNHSEISE</sequence>
<keyword evidence="1" id="KW-0472">Membrane</keyword>
<name>U1NC11_9EURY</name>
<protein>
    <recommendedName>
        <fullName evidence="2">Putative sensor domain-containing protein</fullName>
    </recommendedName>
</protein>
<dbReference type="HOGENOM" id="CLU_094841_0_0_2"/>
<evidence type="ECO:0000259" key="2">
    <source>
        <dbReference type="Pfam" id="PF13796"/>
    </source>
</evidence>
<keyword evidence="1" id="KW-0812">Transmembrane</keyword>
<organism evidence="3 4">
    <name type="scientific">Haloquadratum walsbyi J07HQW2</name>
    <dbReference type="NCBI Taxonomy" id="1238425"/>
    <lineage>
        <taxon>Archaea</taxon>
        <taxon>Methanobacteriati</taxon>
        <taxon>Methanobacteriota</taxon>
        <taxon>Stenosarchaea group</taxon>
        <taxon>Halobacteria</taxon>
        <taxon>Halobacteriales</taxon>
        <taxon>Haloferacaceae</taxon>
        <taxon>Haloquadratum</taxon>
    </lineage>
</organism>
<dbReference type="Proteomes" id="UP000030710">
    <property type="component" value="Unassembled WGS sequence"/>
</dbReference>
<accession>U1NC11</accession>
<feature type="transmembrane region" description="Helical" evidence="1">
    <location>
        <begin position="79"/>
        <end position="102"/>
    </location>
</feature>
<evidence type="ECO:0000313" key="4">
    <source>
        <dbReference type="Proteomes" id="UP000030710"/>
    </source>
</evidence>
<keyword evidence="1" id="KW-1133">Transmembrane helix</keyword>
<feature type="transmembrane region" description="Helical" evidence="1">
    <location>
        <begin position="55"/>
        <end position="73"/>
    </location>
</feature>
<feature type="transmembrane region" description="Helical" evidence="1">
    <location>
        <begin position="204"/>
        <end position="222"/>
    </location>
</feature>
<reference evidence="3 4" key="1">
    <citation type="journal article" date="2013" name="PLoS ONE">
        <title>Assembly-driven community genomics of a hypersaline microbial ecosystem.</title>
        <authorList>
            <person name="Podell S."/>
            <person name="Ugalde J.A."/>
            <person name="Narasingarao P."/>
            <person name="Banfield J.F."/>
            <person name="Heidelberg K.B."/>
            <person name="Allen E.E."/>
        </authorList>
    </citation>
    <scope>NUCLEOTIDE SEQUENCE [LARGE SCALE GENOMIC DNA]</scope>
    <source>
        <strain evidence="4">J07HQW2</strain>
    </source>
</reference>